<sequence>MERLRNWLTDIFYTYLYGDWESATHGVWLYGHTAILLATALVGYTFARGRYLLTALLLPFPIVYFYKRHEKAQTYTVHSDTPIEPGEEYDPDEHR</sequence>
<reference evidence="2 3" key="1">
    <citation type="submission" date="2019-04" db="EMBL/GenBank/DDBJ databases">
        <title>Complete genome sequence of Arthrobacter sp. ZXY-2 associated with effective atrazine degradation and salt adaptation.</title>
        <authorList>
            <person name="Zhao X."/>
        </authorList>
    </citation>
    <scope>NUCLEOTIDE SEQUENCE [LARGE SCALE GENOMIC DNA]</scope>
    <source>
        <strain evidence="3">ZP60</strain>
    </source>
</reference>
<dbReference type="AlphaFoldDB" id="A0A4D6KJZ9"/>
<name>A0A4D6KJZ9_9EURY</name>
<dbReference type="GeneID" id="42179777"/>
<organism evidence="2 3">
    <name type="scientific">Halomicrobium mukohataei</name>
    <dbReference type="NCBI Taxonomy" id="57705"/>
    <lineage>
        <taxon>Archaea</taxon>
        <taxon>Methanobacteriati</taxon>
        <taxon>Methanobacteriota</taxon>
        <taxon>Stenosarchaea group</taxon>
        <taxon>Halobacteria</taxon>
        <taxon>Halobacteriales</taxon>
        <taxon>Haloarculaceae</taxon>
        <taxon>Halomicrobium</taxon>
    </lineage>
</organism>
<keyword evidence="1" id="KW-0812">Transmembrane</keyword>
<dbReference type="Proteomes" id="UP000297053">
    <property type="component" value="Chromosome"/>
</dbReference>
<protein>
    <submittedName>
        <fullName evidence="2">Uncharacterized protein</fullName>
    </submittedName>
</protein>
<dbReference type="EMBL" id="CP039375">
    <property type="protein sequence ID" value="QCD66431.1"/>
    <property type="molecule type" value="Genomic_DNA"/>
</dbReference>
<feature type="transmembrane region" description="Helical" evidence="1">
    <location>
        <begin position="27"/>
        <end position="47"/>
    </location>
</feature>
<evidence type="ECO:0000313" key="2">
    <source>
        <dbReference type="EMBL" id="QCD66431.1"/>
    </source>
</evidence>
<evidence type="ECO:0000256" key="1">
    <source>
        <dbReference type="SAM" id="Phobius"/>
    </source>
</evidence>
<evidence type="ECO:0000313" key="3">
    <source>
        <dbReference type="Proteomes" id="UP000297053"/>
    </source>
</evidence>
<reference evidence="2 3" key="2">
    <citation type="submission" date="2019-04" db="EMBL/GenBank/DDBJ databases">
        <authorList>
            <person name="Yang S."/>
            <person name="Wei W."/>
        </authorList>
    </citation>
    <scope>NUCLEOTIDE SEQUENCE [LARGE SCALE GENOMIC DNA]</scope>
    <source>
        <strain evidence="3">ZP60</strain>
    </source>
</reference>
<dbReference type="KEGG" id="halz:E5139_12520"/>
<dbReference type="RefSeq" id="WP_015762836.1">
    <property type="nucleotide sequence ID" value="NZ_CP039375.1"/>
</dbReference>
<gene>
    <name evidence="2" type="ORF">E5139_12520</name>
</gene>
<proteinExistence type="predicted"/>
<keyword evidence="1" id="KW-1133">Transmembrane helix</keyword>
<keyword evidence="1" id="KW-0472">Membrane</keyword>
<accession>A0A4D6KJZ9</accession>